<evidence type="ECO:0008006" key="3">
    <source>
        <dbReference type="Google" id="ProtNLM"/>
    </source>
</evidence>
<keyword evidence="2" id="KW-1185">Reference proteome</keyword>
<dbReference type="AlphaFoldDB" id="A0A1T5KKC1"/>
<dbReference type="Proteomes" id="UP000190285">
    <property type="component" value="Unassembled WGS sequence"/>
</dbReference>
<proteinExistence type="predicted"/>
<name>A0A1T5KKC1_9FIRM</name>
<dbReference type="PIRSF" id="PIRSF004729">
    <property type="entry name" value="MutL"/>
    <property type="match status" value="1"/>
</dbReference>
<accession>A0A1T5KKC1</accession>
<evidence type="ECO:0000313" key="2">
    <source>
        <dbReference type="Proteomes" id="UP000190285"/>
    </source>
</evidence>
<dbReference type="EMBL" id="FUZT01000004">
    <property type="protein sequence ID" value="SKC64192.1"/>
    <property type="molecule type" value="Genomic_DNA"/>
</dbReference>
<protein>
    <recommendedName>
        <fullName evidence="3">MutL protein</fullName>
    </recommendedName>
</protein>
<gene>
    <name evidence="1" type="ORF">SAMN02194393_01905</name>
</gene>
<dbReference type="STRING" id="36842.SAMN02194393_01905"/>
<sequence length="462" mass="50593">MKNAILLDFGSTHTKMVIASLDEERILHRTCHSSTVKTDARVGLELCLKEAKYILGNNNYHRAIKLSSSSAAGGLRMAVIGISKNLSVSAGRNTAFGAGAKILHTFNGKISDKDIESLIKDKVEILLFCGGYEKGNQSIPLYNANILAKSKLNIPIIYAGNSYVSKEIRYILMTGRKECYIVDNIIPKVGVINTNSAEEIVREVFLKRIINMKGLEKVKKQLDGILMPTPSAVLSAGELLSQGSNNEKGIGDLMIVDVGGATTDVHSYANEVPYKGSRIAGCVENYSKRTVESDLGLRESAALLVKEVGIEEISNSLGISKDGLKDSINLRVDQVEYIPTCNEELEIDNAMANYAVSISARRHAGYLEPVHSANCKFLQRGKNLSGVGFIIGTGGPIINSLNPKKILQKVLKTQDKDSNILLPEKAKTLLDKEYILYSMGLLREYNQDVAFRILRKNLVELS</sequence>
<dbReference type="InterPro" id="IPR006230">
    <property type="entry name" value="MutL"/>
</dbReference>
<dbReference type="NCBIfam" id="TIGR01319">
    <property type="entry name" value="glmL_fam"/>
    <property type="match status" value="1"/>
</dbReference>
<evidence type="ECO:0000313" key="1">
    <source>
        <dbReference type="EMBL" id="SKC64192.1"/>
    </source>
</evidence>
<reference evidence="1 2" key="1">
    <citation type="submission" date="2017-02" db="EMBL/GenBank/DDBJ databases">
        <authorList>
            <person name="Peterson S.W."/>
        </authorList>
    </citation>
    <scope>NUCLEOTIDE SEQUENCE [LARGE SCALE GENOMIC DNA]</scope>
    <source>
        <strain evidence="1 2">M1</strain>
    </source>
</reference>
<dbReference type="OrthoDB" id="9769453at2"/>
<organism evidence="1 2">
    <name type="scientific">Maledivibacter halophilus</name>
    <dbReference type="NCBI Taxonomy" id="36842"/>
    <lineage>
        <taxon>Bacteria</taxon>
        <taxon>Bacillati</taxon>
        <taxon>Bacillota</taxon>
        <taxon>Clostridia</taxon>
        <taxon>Peptostreptococcales</taxon>
        <taxon>Caminicellaceae</taxon>
        <taxon>Maledivibacter</taxon>
    </lineage>
</organism>
<dbReference type="RefSeq" id="WP_079491145.1">
    <property type="nucleotide sequence ID" value="NZ_FUZT01000004.1"/>
</dbReference>
<dbReference type="Pfam" id="PF13941">
    <property type="entry name" value="MutL"/>
    <property type="match status" value="1"/>
</dbReference>